<evidence type="ECO:0000256" key="2">
    <source>
        <dbReference type="ARBA" id="ARBA00022670"/>
    </source>
</evidence>
<evidence type="ECO:0000256" key="5">
    <source>
        <dbReference type="ARBA" id="ARBA00023180"/>
    </source>
</evidence>
<keyword evidence="3" id="KW-0732">Signal</keyword>
<dbReference type="PANTHER" id="PTHR11010:SF5">
    <property type="entry name" value="RE36938P-RELATED"/>
    <property type="match status" value="1"/>
</dbReference>
<dbReference type="PANTHER" id="PTHR11010">
    <property type="entry name" value="PROTEASE S28 PRO-X CARBOXYPEPTIDASE-RELATED"/>
    <property type="match status" value="1"/>
</dbReference>
<keyword evidence="2 8" id="KW-0645">Protease</keyword>
<keyword evidence="5" id="KW-0325">Glycoprotein</keyword>
<dbReference type="Pfam" id="PF05577">
    <property type="entry name" value="Peptidase_S28"/>
    <property type="match status" value="1"/>
</dbReference>
<dbReference type="GO" id="GO:0008233">
    <property type="term" value="F:peptidase activity"/>
    <property type="evidence" value="ECO:0007669"/>
    <property type="project" value="UniProtKB-KW"/>
</dbReference>
<sequence>MELKFVFGKYANTSSSTSPSSSDEFKTPPTSAGDVTQCGQLIGVSPHDDDNTNTTGGVVRRMRWWCLAGWIFCALPLALALRDIEPPPPTPVTRTTPTEGWLTVRLNQFDASNTETFQMRYLYNPEFAETSDIVIFVGGEWAISPGWVTAGLAHELAQRVRGGLFYTEHRYYGQTRPTNDTSASELRYLNVDQALGDLAQFIQYVKSDSFEGGRFRTGSVALVGCSYAGSMATWMRLAYPHLITVALSDSGPLHAQEDFPEYLEVITEALRVQGSEACVSTIETAMRDIATLLNSTAGVERVSSLFKTCAPLQPSSPLDVATFHWFGITETFASLVQYAKPGDIATACGSLTNQSLSSSPVERLAAWITSRPSTQPCIESRYSMQVTAHSNTSYDSPQATMRLWTYQTCVEYGWYQTTSSARQPFLSAVPLGYFHQMCTDFFPDVFDVALLKSGVSRTNKLFAGLTHLPDHVISVSGGHDPWSPMAPNTTHATHLAPVYVVPGVSHCRAIRLDSNWIVELY</sequence>
<reference evidence="8" key="1">
    <citation type="submission" date="2025-08" db="UniProtKB">
        <authorList>
            <consortium name="RefSeq"/>
        </authorList>
    </citation>
    <scope>IDENTIFICATION</scope>
</reference>
<feature type="compositionally biased region" description="Low complexity" evidence="6">
    <location>
        <begin position="13"/>
        <end position="22"/>
    </location>
</feature>
<evidence type="ECO:0000313" key="8">
    <source>
        <dbReference type="RefSeq" id="XP_052742939.1"/>
    </source>
</evidence>
<dbReference type="RefSeq" id="XP_052742939.1">
    <property type="nucleotide sequence ID" value="XM_052886979.1"/>
</dbReference>
<organism evidence="7 8">
    <name type="scientific">Bicyclus anynana</name>
    <name type="common">Squinting bush brown butterfly</name>
    <dbReference type="NCBI Taxonomy" id="110368"/>
    <lineage>
        <taxon>Eukaryota</taxon>
        <taxon>Metazoa</taxon>
        <taxon>Ecdysozoa</taxon>
        <taxon>Arthropoda</taxon>
        <taxon>Hexapoda</taxon>
        <taxon>Insecta</taxon>
        <taxon>Pterygota</taxon>
        <taxon>Neoptera</taxon>
        <taxon>Endopterygota</taxon>
        <taxon>Lepidoptera</taxon>
        <taxon>Glossata</taxon>
        <taxon>Ditrysia</taxon>
        <taxon>Papilionoidea</taxon>
        <taxon>Nymphalidae</taxon>
        <taxon>Satyrinae</taxon>
        <taxon>Satyrini</taxon>
        <taxon>Mycalesina</taxon>
        <taxon>Bicyclus</taxon>
    </lineage>
</organism>
<protein>
    <submittedName>
        <fullName evidence="8">Serine protease K12H4.7</fullName>
    </submittedName>
</protein>
<evidence type="ECO:0000256" key="6">
    <source>
        <dbReference type="SAM" id="MobiDB-lite"/>
    </source>
</evidence>
<keyword evidence="7" id="KW-1185">Reference proteome</keyword>
<dbReference type="SUPFAM" id="SSF53474">
    <property type="entry name" value="alpha/beta-Hydrolases"/>
    <property type="match status" value="1"/>
</dbReference>
<dbReference type="Proteomes" id="UP001652582">
    <property type="component" value="Chromosome 18"/>
</dbReference>
<dbReference type="InterPro" id="IPR029058">
    <property type="entry name" value="AB_hydrolase_fold"/>
</dbReference>
<accession>A0ABM3LV46</accession>
<proteinExistence type="inferred from homology"/>
<dbReference type="GeneID" id="112056087"/>
<feature type="region of interest" description="Disordered" evidence="6">
    <location>
        <begin position="11"/>
        <end position="32"/>
    </location>
</feature>
<keyword evidence="4" id="KW-0378">Hydrolase</keyword>
<evidence type="ECO:0000256" key="3">
    <source>
        <dbReference type="ARBA" id="ARBA00022729"/>
    </source>
</evidence>
<comment type="similarity">
    <text evidence="1">Belongs to the peptidase S28 family.</text>
</comment>
<name>A0ABM3LV46_BICAN</name>
<dbReference type="InterPro" id="IPR042269">
    <property type="entry name" value="Ser_carbopepase_S28_SKS"/>
</dbReference>
<dbReference type="Gene3D" id="1.20.120.980">
    <property type="entry name" value="Serine carboxypeptidase S28, SKS domain"/>
    <property type="match status" value="1"/>
</dbReference>
<dbReference type="InterPro" id="IPR008758">
    <property type="entry name" value="Peptidase_S28"/>
</dbReference>
<evidence type="ECO:0000256" key="1">
    <source>
        <dbReference type="ARBA" id="ARBA00011079"/>
    </source>
</evidence>
<evidence type="ECO:0000313" key="7">
    <source>
        <dbReference type="Proteomes" id="UP001652582"/>
    </source>
</evidence>
<gene>
    <name evidence="8" type="primary">LOC112056087</name>
</gene>
<evidence type="ECO:0000256" key="4">
    <source>
        <dbReference type="ARBA" id="ARBA00022801"/>
    </source>
</evidence>
<dbReference type="GO" id="GO:0006508">
    <property type="term" value="P:proteolysis"/>
    <property type="evidence" value="ECO:0007669"/>
    <property type="project" value="UniProtKB-KW"/>
</dbReference>
<dbReference type="Gene3D" id="3.40.50.1820">
    <property type="entry name" value="alpha/beta hydrolase"/>
    <property type="match status" value="1"/>
</dbReference>